<sequence>MTIKVHFIVPLYLLFLSITNVRTELSIGSIPLSWMDVGQHLHRKKQYKVFEWYPIGTAFTSIVESYWKKGRKVRANQLKSQLIKKVEDAFHDFLRTCMKELQSSNIFEFNQKLNDFTRMLCILVAQQREALTITYQRALANGD</sequence>
<dbReference type="AlphaFoldDB" id="A0A902"/>
<accession>A0A902</accession>
<protein>
    <submittedName>
        <fullName evidence="2">Uncharacterized protein</fullName>
    </submittedName>
</protein>
<organism evidence="2">
    <name type="scientific">Ipomoea trifida</name>
    <name type="common">Morning glory</name>
    <dbReference type="NCBI Taxonomy" id="35884"/>
    <lineage>
        <taxon>Eukaryota</taxon>
        <taxon>Viridiplantae</taxon>
        <taxon>Streptophyta</taxon>
        <taxon>Embryophyta</taxon>
        <taxon>Tracheophyta</taxon>
        <taxon>Spermatophyta</taxon>
        <taxon>Magnoliopsida</taxon>
        <taxon>eudicotyledons</taxon>
        <taxon>Gunneridae</taxon>
        <taxon>Pentapetalae</taxon>
        <taxon>asterids</taxon>
        <taxon>lamiids</taxon>
        <taxon>Solanales</taxon>
        <taxon>Convolvulaceae</taxon>
        <taxon>Ipomoeeae</taxon>
        <taxon>Ipomoea</taxon>
    </lineage>
</organism>
<keyword evidence="1" id="KW-0732">Signal</keyword>
<dbReference type="EMBL" id="AB263748">
    <property type="protein sequence ID" value="BAF36307.1"/>
    <property type="molecule type" value="Genomic_DNA"/>
</dbReference>
<name>A0A902_IPOTF</name>
<evidence type="ECO:0000313" key="2">
    <source>
        <dbReference type="EMBL" id="BAF36307.1"/>
    </source>
</evidence>
<reference evidence="2" key="1">
    <citation type="journal article" date="2007" name="Sex. Plant Reprod.">
        <title>Physical size of the S locus region defined by genetic recombination and genome sequencing in Ipomoea trifida, Convolvulaceae.</title>
        <authorList>
            <person name="Rahman M.H."/>
            <person name="Tsuchiya T."/>
            <person name="Suwabe K."/>
            <person name="Kohori J."/>
            <person name="Tomita R.N."/>
            <person name="Kagaya Y."/>
            <person name="Kobayashi I."/>
            <person name="Kakeda K."/>
            <person name="Kowyama Y."/>
        </authorList>
    </citation>
    <scope>NUCLEOTIDE SEQUENCE</scope>
</reference>
<feature type="chain" id="PRO_5002622357" evidence="1">
    <location>
        <begin position="24"/>
        <end position="143"/>
    </location>
</feature>
<proteinExistence type="predicted"/>
<evidence type="ECO:0000256" key="1">
    <source>
        <dbReference type="SAM" id="SignalP"/>
    </source>
</evidence>
<feature type="signal peptide" evidence="1">
    <location>
        <begin position="1"/>
        <end position="23"/>
    </location>
</feature>